<dbReference type="InterPro" id="IPR008266">
    <property type="entry name" value="Tyr_kinase_AS"/>
</dbReference>
<keyword evidence="2" id="KW-0723">Serine/threonine-protein kinase</keyword>
<evidence type="ECO:0000256" key="3">
    <source>
        <dbReference type="ARBA" id="ARBA00022553"/>
    </source>
</evidence>
<dbReference type="InterPro" id="IPR017441">
    <property type="entry name" value="Protein_kinase_ATP_BS"/>
</dbReference>
<evidence type="ECO:0000256" key="4">
    <source>
        <dbReference type="ARBA" id="ARBA00022679"/>
    </source>
</evidence>
<dbReference type="InterPro" id="IPR000961">
    <property type="entry name" value="AGC-kinase_C"/>
</dbReference>
<evidence type="ECO:0000256" key="6">
    <source>
        <dbReference type="ARBA" id="ARBA00022777"/>
    </source>
</evidence>
<gene>
    <name evidence="13" type="primary">Contig5521.g5908</name>
    <name evidence="13" type="ORF">STYLEM_10065</name>
</gene>
<dbReference type="InterPro" id="IPR020635">
    <property type="entry name" value="Tyr_kinase_cat_dom"/>
</dbReference>
<dbReference type="Gene3D" id="1.10.510.10">
    <property type="entry name" value="Transferase(Phosphotransferase) domain 1"/>
    <property type="match status" value="1"/>
</dbReference>
<dbReference type="PROSITE" id="PS00107">
    <property type="entry name" value="PROTEIN_KINASE_ATP"/>
    <property type="match status" value="1"/>
</dbReference>
<name>A0A078AHT0_STYLE</name>
<organism evidence="13 14">
    <name type="scientific">Stylonychia lemnae</name>
    <name type="common">Ciliate</name>
    <dbReference type="NCBI Taxonomy" id="5949"/>
    <lineage>
        <taxon>Eukaryota</taxon>
        <taxon>Sar</taxon>
        <taxon>Alveolata</taxon>
        <taxon>Ciliophora</taxon>
        <taxon>Intramacronucleata</taxon>
        <taxon>Spirotrichea</taxon>
        <taxon>Stichotrichia</taxon>
        <taxon>Sporadotrichida</taxon>
        <taxon>Oxytrichidae</taxon>
        <taxon>Stylonychinae</taxon>
        <taxon>Stylonychia</taxon>
    </lineage>
</organism>
<dbReference type="Pfam" id="PF00069">
    <property type="entry name" value="Pkinase"/>
    <property type="match status" value="1"/>
</dbReference>
<dbReference type="FunFam" id="1.10.510.10:FF:000024">
    <property type="entry name" value="Probable serine/threonine-protein kinase cot-1"/>
    <property type="match status" value="1"/>
</dbReference>
<dbReference type="GO" id="GO:0005524">
    <property type="term" value="F:ATP binding"/>
    <property type="evidence" value="ECO:0007669"/>
    <property type="project" value="UniProtKB-UniRule"/>
</dbReference>
<feature type="domain" description="Protein kinase" evidence="11">
    <location>
        <begin position="10"/>
        <end position="269"/>
    </location>
</feature>
<evidence type="ECO:0000256" key="8">
    <source>
        <dbReference type="ARBA" id="ARBA00047899"/>
    </source>
</evidence>
<dbReference type="EMBL" id="CCKQ01009565">
    <property type="protein sequence ID" value="CDW81057.1"/>
    <property type="molecule type" value="Genomic_DNA"/>
</dbReference>
<dbReference type="PANTHER" id="PTHR24356">
    <property type="entry name" value="SERINE/THREONINE-PROTEIN KINASE"/>
    <property type="match status" value="1"/>
</dbReference>
<evidence type="ECO:0000256" key="1">
    <source>
        <dbReference type="ARBA" id="ARBA00012513"/>
    </source>
</evidence>
<protein>
    <recommendedName>
        <fullName evidence="1">non-specific serine/threonine protein kinase</fullName>
        <ecNumber evidence="1">2.7.11.1</ecNumber>
    </recommendedName>
</protein>
<evidence type="ECO:0000256" key="9">
    <source>
        <dbReference type="ARBA" id="ARBA00048679"/>
    </source>
</evidence>
<sequence length="358" mass="41725">MDGEINKSMFIFKNVIGKGAFGYVWRVEKKPSRFPFAVKVMSKAKVFNMRSVDTVINEMKLLSQLKHPFIVNMNYAFQEKENLYLVSDFMVGGDLRYHLTLRQRRFSERQAQFIIACVILGLEYLHNNGILHRDVRPENILIDGKGYCKLADFGLARIWQPLNSSDTSGAPGYAAPEVLNRQNHGTEVDYFAVGIIAHELMLGKRPYPGNDRQTYKENVMKIQAELKKADTPESWNHEASDFINKCILRKPTSRLGLNGPNEVKSHVWFKDFDWQALLARKLNSPFIPSIKRKNFDRKNFILKPEEQESTLQIKMNQELLMQPSIQALFDGYKYDIDEEKRKELEREENEKKKRNKLK</sequence>
<evidence type="ECO:0000259" key="11">
    <source>
        <dbReference type="PROSITE" id="PS50011"/>
    </source>
</evidence>
<dbReference type="InterPro" id="IPR011009">
    <property type="entry name" value="Kinase-like_dom_sf"/>
</dbReference>
<dbReference type="OrthoDB" id="339325at2759"/>
<reference evidence="13 14" key="1">
    <citation type="submission" date="2014-06" db="EMBL/GenBank/DDBJ databases">
        <authorList>
            <person name="Swart Estienne"/>
        </authorList>
    </citation>
    <scope>NUCLEOTIDE SEQUENCE [LARGE SCALE GENOMIC DNA]</scope>
    <source>
        <strain evidence="13 14">130c</strain>
    </source>
</reference>
<keyword evidence="6 13" id="KW-0418">Kinase</keyword>
<feature type="domain" description="AGC-kinase C-terminal" evidence="12">
    <location>
        <begin position="270"/>
        <end position="344"/>
    </location>
</feature>
<keyword evidence="14" id="KW-1185">Reference proteome</keyword>
<dbReference type="GO" id="GO:0007010">
    <property type="term" value="P:cytoskeleton organization"/>
    <property type="evidence" value="ECO:0007669"/>
    <property type="project" value="UniProtKB-ARBA"/>
</dbReference>
<feature type="binding site" evidence="10">
    <location>
        <position position="39"/>
    </location>
    <ligand>
        <name>ATP</name>
        <dbReference type="ChEBI" id="CHEBI:30616"/>
    </ligand>
</feature>
<proteinExistence type="predicted"/>
<evidence type="ECO:0000256" key="5">
    <source>
        <dbReference type="ARBA" id="ARBA00022741"/>
    </source>
</evidence>
<keyword evidence="5 10" id="KW-0547">Nucleotide-binding</keyword>
<comment type="catalytic activity">
    <reaction evidence="8">
        <text>L-threonyl-[protein] + ATP = O-phospho-L-threonyl-[protein] + ADP + H(+)</text>
        <dbReference type="Rhea" id="RHEA:46608"/>
        <dbReference type="Rhea" id="RHEA-COMP:11060"/>
        <dbReference type="Rhea" id="RHEA-COMP:11605"/>
        <dbReference type="ChEBI" id="CHEBI:15378"/>
        <dbReference type="ChEBI" id="CHEBI:30013"/>
        <dbReference type="ChEBI" id="CHEBI:30616"/>
        <dbReference type="ChEBI" id="CHEBI:61977"/>
        <dbReference type="ChEBI" id="CHEBI:456216"/>
        <dbReference type="EC" id="2.7.11.1"/>
    </reaction>
</comment>
<dbReference type="GO" id="GO:0004674">
    <property type="term" value="F:protein serine/threonine kinase activity"/>
    <property type="evidence" value="ECO:0007669"/>
    <property type="project" value="UniProtKB-KW"/>
</dbReference>
<dbReference type="InParanoid" id="A0A078AHT0"/>
<accession>A0A078AHT0</accession>
<dbReference type="InterPro" id="IPR050236">
    <property type="entry name" value="Ser_Thr_kinase_AGC"/>
</dbReference>
<evidence type="ECO:0000313" key="14">
    <source>
        <dbReference type="Proteomes" id="UP000039865"/>
    </source>
</evidence>
<evidence type="ECO:0000256" key="7">
    <source>
        <dbReference type="ARBA" id="ARBA00022840"/>
    </source>
</evidence>
<dbReference type="SMART" id="SM00219">
    <property type="entry name" value="TyrKc"/>
    <property type="match status" value="1"/>
</dbReference>
<dbReference type="PROSITE" id="PS51285">
    <property type="entry name" value="AGC_KINASE_CTER"/>
    <property type="match status" value="1"/>
</dbReference>
<evidence type="ECO:0000256" key="10">
    <source>
        <dbReference type="PROSITE-ProRule" id="PRU10141"/>
    </source>
</evidence>
<dbReference type="Gene3D" id="3.30.200.20">
    <property type="entry name" value="Phosphorylase Kinase, domain 1"/>
    <property type="match status" value="1"/>
</dbReference>
<evidence type="ECO:0000313" key="13">
    <source>
        <dbReference type="EMBL" id="CDW81057.1"/>
    </source>
</evidence>
<keyword evidence="7 10" id="KW-0067">ATP-binding</keyword>
<keyword evidence="4" id="KW-0808">Transferase</keyword>
<dbReference type="SUPFAM" id="SSF56112">
    <property type="entry name" value="Protein kinase-like (PK-like)"/>
    <property type="match status" value="1"/>
</dbReference>
<dbReference type="PANTHER" id="PTHR24356:SF374">
    <property type="entry name" value="PROTEIN KINASE DOMAIN-CONTAINING PROTEIN"/>
    <property type="match status" value="1"/>
</dbReference>
<evidence type="ECO:0000256" key="2">
    <source>
        <dbReference type="ARBA" id="ARBA00022527"/>
    </source>
</evidence>
<dbReference type="AlphaFoldDB" id="A0A078AHT0"/>
<dbReference type="Proteomes" id="UP000039865">
    <property type="component" value="Unassembled WGS sequence"/>
</dbReference>
<keyword evidence="3" id="KW-0597">Phosphoprotein</keyword>
<dbReference type="GO" id="GO:0004713">
    <property type="term" value="F:protein tyrosine kinase activity"/>
    <property type="evidence" value="ECO:0007669"/>
    <property type="project" value="InterPro"/>
</dbReference>
<evidence type="ECO:0000259" key="12">
    <source>
        <dbReference type="PROSITE" id="PS51285"/>
    </source>
</evidence>
<dbReference type="PROSITE" id="PS50011">
    <property type="entry name" value="PROTEIN_KINASE_DOM"/>
    <property type="match status" value="1"/>
</dbReference>
<comment type="catalytic activity">
    <reaction evidence="9">
        <text>L-seryl-[protein] + ATP = O-phospho-L-seryl-[protein] + ADP + H(+)</text>
        <dbReference type="Rhea" id="RHEA:17989"/>
        <dbReference type="Rhea" id="RHEA-COMP:9863"/>
        <dbReference type="Rhea" id="RHEA-COMP:11604"/>
        <dbReference type="ChEBI" id="CHEBI:15378"/>
        <dbReference type="ChEBI" id="CHEBI:29999"/>
        <dbReference type="ChEBI" id="CHEBI:30616"/>
        <dbReference type="ChEBI" id="CHEBI:83421"/>
        <dbReference type="ChEBI" id="CHEBI:456216"/>
        <dbReference type="EC" id="2.7.11.1"/>
    </reaction>
</comment>
<dbReference type="GO" id="GO:0035556">
    <property type="term" value="P:intracellular signal transduction"/>
    <property type="evidence" value="ECO:0007669"/>
    <property type="project" value="TreeGrafter"/>
</dbReference>
<dbReference type="EC" id="2.7.11.1" evidence="1"/>
<dbReference type="OMA" id="IGTRHTM"/>
<dbReference type="InterPro" id="IPR000719">
    <property type="entry name" value="Prot_kinase_dom"/>
</dbReference>
<dbReference type="PROSITE" id="PS00109">
    <property type="entry name" value="PROTEIN_KINASE_TYR"/>
    <property type="match status" value="1"/>
</dbReference>